<evidence type="ECO:0000256" key="4">
    <source>
        <dbReference type="ARBA" id="ARBA00044632"/>
    </source>
</evidence>
<accession>A0A132NLV4</accession>
<dbReference type="SUPFAM" id="SSF57716">
    <property type="entry name" value="Glucocorticoid receptor-like (DNA-binding domain)"/>
    <property type="match status" value="1"/>
</dbReference>
<evidence type="ECO:0000256" key="1">
    <source>
        <dbReference type="ARBA" id="ARBA00022723"/>
    </source>
</evidence>
<dbReference type="Proteomes" id="UP000070598">
    <property type="component" value="Unassembled WGS sequence"/>
</dbReference>
<dbReference type="Pfam" id="PF06831">
    <property type="entry name" value="H2TH"/>
    <property type="match status" value="1"/>
</dbReference>
<dbReference type="EMBL" id="JYIK01000315">
    <property type="protein sequence ID" value="KWX10722.1"/>
    <property type="molecule type" value="Genomic_DNA"/>
</dbReference>
<comment type="caution">
    <text evidence="7">The sequence shown here is derived from an EMBL/GenBank/DDBJ whole genome shotgun (WGS) entry which is preliminary data.</text>
</comment>
<feature type="non-terminal residue" evidence="7">
    <location>
        <position position="1"/>
    </location>
</feature>
<dbReference type="RefSeq" id="WP_332835175.1">
    <property type="nucleotide sequence ID" value="NZ_JYIK01000315.1"/>
</dbReference>
<comment type="catalytic activity">
    <reaction evidence="4">
        <text>2'-deoxyribonucleotide-(2'-deoxyribose 5'-phosphate)-2'-deoxyribonucleotide-DNA = a 3'-end 2'-deoxyribonucleotide-(2,3-dehydro-2,3-deoxyribose 5'-phosphate)-DNA + a 5'-end 5'-phospho-2'-deoxyribonucleoside-DNA + H(+)</text>
        <dbReference type="Rhea" id="RHEA:66592"/>
        <dbReference type="Rhea" id="RHEA-COMP:13180"/>
        <dbReference type="Rhea" id="RHEA-COMP:16897"/>
        <dbReference type="Rhea" id="RHEA-COMP:17067"/>
        <dbReference type="ChEBI" id="CHEBI:15378"/>
        <dbReference type="ChEBI" id="CHEBI:136412"/>
        <dbReference type="ChEBI" id="CHEBI:157695"/>
        <dbReference type="ChEBI" id="CHEBI:167181"/>
        <dbReference type="EC" id="4.2.99.18"/>
    </reaction>
</comment>
<evidence type="ECO:0000256" key="2">
    <source>
        <dbReference type="ARBA" id="ARBA00022771"/>
    </source>
</evidence>
<evidence type="ECO:0000313" key="7">
    <source>
        <dbReference type="EMBL" id="KWX10722.1"/>
    </source>
</evidence>
<dbReference type="PANTHER" id="PTHR42697">
    <property type="entry name" value="ENDONUCLEASE 8"/>
    <property type="match status" value="1"/>
</dbReference>
<sequence>WERIRRSRRPIAALLLDQRVIAGVGNVYRAEVLFRQRVHPYRPGASLTRAEWQAICADLVALMRLGVEAGRIITTDPEHRERRPRGPDGVECACRHTRVTTRTLDAKAESRARAGKRAVDGPARAESFYLYERAGLPCRLCGTPVRAEPFQGRTLYWCPACQAA</sequence>
<gene>
    <name evidence="7" type="ORF">TR74_01905</name>
</gene>
<evidence type="ECO:0000256" key="3">
    <source>
        <dbReference type="ARBA" id="ARBA00022833"/>
    </source>
</evidence>
<dbReference type="SUPFAM" id="SSF46946">
    <property type="entry name" value="S13-like H2TH domain"/>
    <property type="match status" value="1"/>
</dbReference>
<dbReference type="PROSITE" id="PS51066">
    <property type="entry name" value="ZF_FPG_2"/>
    <property type="match status" value="1"/>
</dbReference>
<name>A0A132NLV4_9ACTN</name>
<proteinExistence type="predicted"/>
<dbReference type="GO" id="GO:0008270">
    <property type="term" value="F:zinc ion binding"/>
    <property type="evidence" value="ECO:0007669"/>
    <property type="project" value="UniProtKB-KW"/>
</dbReference>
<dbReference type="InterPro" id="IPR015886">
    <property type="entry name" value="H2TH_FPG"/>
</dbReference>
<dbReference type="GO" id="GO:0006284">
    <property type="term" value="P:base-excision repair"/>
    <property type="evidence" value="ECO:0007669"/>
    <property type="project" value="InterPro"/>
</dbReference>
<evidence type="ECO:0000256" key="5">
    <source>
        <dbReference type="PROSITE-ProRule" id="PRU00391"/>
    </source>
</evidence>
<keyword evidence="3" id="KW-0862">Zinc</keyword>
<dbReference type="InterPro" id="IPR015887">
    <property type="entry name" value="DNA_glyclase_Znf_dom_DNA_BS"/>
</dbReference>
<dbReference type="PROSITE" id="PS01242">
    <property type="entry name" value="ZF_FPG_1"/>
    <property type="match status" value="1"/>
</dbReference>
<evidence type="ECO:0000259" key="6">
    <source>
        <dbReference type="PROSITE" id="PS51066"/>
    </source>
</evidence>
<dbReference type="PANTHER" id="PTHR42697:SF3">
    <property type="entry name" value="ENDONUCLEASE 8 1"/>
    <property type="match status" value="1"/>
</dbReference>
<dbReference type="GO" id="GO:0000703">
    <property type="term" value="F:oxidized pyrimidine nucleobase lesion DNA N-glycosylase activity"/>
    <property type="evidence" value="ECO:0007669"/>
    <property type="project" value="TreeGrafter"/>
</dbReference>
<keyword evidence="1" id="KW-0479">Metal-binding</keyword>
<dbReference type="InterPro" id="IPR010663">
    <property type="entry name" value="Znf_FPG/IleRS"/>
</dbReference>
<dbReference type="GO" id="GO:0140078">
    <property type="term" value="F:class I DNA-(apurinic or apyrimidinic site) endonuclease activity"/>
    <property type="evidence" value="ECO:0007669"/>
    <property type="project" value="UniProtKB-EC"/>
</dbReference>
<dbReference type="PATRIC" id="fig|1469144.9.peg.5292"/>
<dbReference type="Pfam" id="PF06827">
    <property type="entry name" value="zf-FPG_IleRS"/>
    <property type="match status" value="1"/>
</dbReference>
<dbReference type="Gene3D" id="1.10.8.50">
    <property type="match status" value="1"/>
</dbReference>
<protein>
    <recommendedName>
        <fullName evidence="6">FPG-type domain-containing protein</fullName>
    </recommendedName>
</protein>
<dbReference type="InterPro" id="IPR000214">
    <property type="entry name" value="Znf_DNA_glyclase/AP_lyase"/>
</dbReference>
<dbReference type="GO" id="GO:0003684">
    <property type="term" value="F:damaged DNA binding"/>
    <property type="evidence" value="ECO:0007669"/>
    <property type="project" value="InterPro"/>
</dbReference>
<dbReference type="AlphaFoldDB" id="A0A132NLV4"/>
<feature type="domain" description="FPG-type" evidence="6">
    <location>
        <begin position="129"/>
        <end position="163"/>
    </location>
</feature>
<dbReference type="SMART" id="SM01232">
    <property type="entry name" value="H2TH"/>
    <property type="match status" value="1"/>
</dbReference>
<reference evidence="8" key="1">
    <citation type="submission" date="2015-02" db="EMBL/GenBank/DDBJ databases">
        <title>Physiological reanalysis, assessment of diazotrophy, and genome sequences of multiple isolates of Streptomyces thermoautotrophicus.</title>
        <authorList>
            <person name="MacKellar D.C."/>
            <person name="Lieber L."/>
            <person name="Norman J."/>
            <person name="Bolger A."/>
            <person name="Tobin C."/>
            <person name="Murray J.W."/>
            <person name="Friesen M."/>
            <person name="Prell J."/>
        </authorList>
    </citation>
    <scope>NUCLEOTIDE SEQUENCE [LARGE SCALE GENOMIC DNA]</scope>
    <source>
        <strain evidence="8">UBT1</strain>
    </source>
</reference>
<evidence type="ECO:0000313" key="8">
    <source>
        <dbReference type="Proteomes" id="UP000070598"/>
    </source>
</evidence>
<dbReference type="InterPro" id="IPR010979">
    <property type="entry name" value="Ribosomal_uS13-like_H2TH"/>
</dbReference>
<keyword evidence="2 5" id="KW-0863">Zinc-finger</keyword>
<organism evidence="7 8">
    <name type="scientific">Carbonactinospora thermoautotrophica</name>
    <dbReference type="NCBI Taxonomy" id="1469144"/>
    <lineage>
        <taxon>Bacteria</taxon>
        <taxon>Bacillati</taxon>
        <taxon>Actinomycetota</taxon>
        <taxon>Actinomycetes</taxon>
        <taxon>Kitasatosporales</taxon>
        <taxon>Carbonactinosporaceae</taxon>
        <taxon>Carbonactinospora</taxon>
    </lineage>
</organism>